<comment type="caution">
    <text evidence="9">The sequence shown here is derived from an EMBL/GenBank/DDBJ whole genome shotgun (WGS) entry which is preliminary data.</text>
</comment>
<organism evidence="9 10">
    <name type="scientific">Kocuria dechangensis</name>
    <dbReference type="NCBI Taxonomy" id="1176249"/>
    <lineage>
        <taxon>Bacteria</taxon>
        <taxon>Bacillati</taxon>
        <taxon>Actinomycetota</taxon>
        <taxon>Actinomycetes</taxon>
        <taxon>Micrococcales</taxon>
        <taxon>Micrococcaceae</taxon>
        <taxon>Kocuria</taxon>
    </lineage>
</organism>
<dbReference type="SUPFAM" id="SSF103481">
    <property type="entry name" value="Multidrug resistance efflux transporter EmrE"/>
    <property type="match status" value="2"/>
</dbReference>
<dbReference type="Pfam" id="PF00892">
    <property type="entry name" value="EamA"/>
    <property type="match status" value="2"/>
</dbReference>
<dbReference type="Proteomes" id="UP000638848">
    <property type="component" value="Unassembled WGS sequence"/>
</dbReference>
<keyword evidence="6 7" id="KW-0472">Membrane</keyword>
<feature type="transmembrane region" description="Helical" evidence="7">
    <location>
        <begin position="251"/>
        <end position="269"/>
    </location>
</feature>
<feature type="domain" description="EamA" evidence="8">
    <location>
        <begin position="13"/>
        <end position="146"/>
    </location>
</feature>
<reference evidence="9" key="2">
    <citation type="submission" date="2020-09" db="EMBL/GenBank/DDBJ databases">
        <authorList>
            <person name="Sun Q."/>
            <person name="Zhou Y."/>
        </authorList>
    </citation>
    <scope>NUCLEOTIDE SEQUENCE</scope>
    <source>
        <strain evidence="9">CGMCC 1.12187</strain>
    </source>
</reference>
<dbReference type="Gene3D" id="1.10.3730.20">
    <property type="match status" value="2"/>
</dbReference>
<evidence type="ECO:0000256" key="5">
    <source>
        <dbReference type="ARBA" id="ARBA00022989"/>
    </source>
</evidence>
<evidence type="ECO:0000256" key="3">
    <source>
        <dbReference type="ARBA" id="ARBA00022475"/>
    </source>
</evidence>
<evidence type="ECO:0000256" key="2">
    <source>
        <dbReference type="ARBA" id="ARBA00007362"/>
    </source>
</evidence>
<name>A0A917LZX5_9MICC</name>
<feature type="transmembrane region" description="Helical" evidence="7">
    <location>
        <begin position="74"/>
        <end position="93"/>
    </location>
</feature>
<keyword evidence="5 7" id="KW-1133">Transmembrane helix</keyword>
<feature type="transmembrane region" description="Helical" evidence="7">
    <location>
        <begin position="44"/>
        <end position="62"/>
    </location>
</feature>
<evidence type="ECO:0000256" key="6">
    <source>
        <dbReference type="ARBA" id="ARBA00023136"/>
    </source>
</evidence>
<keyword evidence="3" id="KW-1003">Cell membrane</keyword>
<comment type="subcellular location">
    <subcellularLocation>
        <location evidence="1">Cell membrane</location>
        <topology evidence="1">Multi-pass membrane protein</topology>
    </subcellularLocation>
</comment>
<feature type="transmembrane region" description="Helical" evidence="7">
    <location>
        <begin position="135"/>
        <end position="155"/>
    </location>
</feature>
<dbReference type="EMBL" id="BMEQ01000027">
    <property type="protein sequence ID" value="GGG67534.1"/>
    <property type="molecule type" value="Genomic_DNA"/>
</dbReference>
<dbReference type="AlphaFoldDB" id="A0A917LZX5"/>
<dbReference type="InterPro" id="IPR037185">
    <property type="entry name" value="EmrE-like"/>
</dbReference>
<dbReference type="PANTHER" id="PTHR42920">
    <property type="entry name" value="OS03G0707200 PROTEIN-RELATED"/>
    <property type="match status" value="1"/>
</dbReference>
<feature type="transmembrane region" description="Helical" evidence="7">
    <location>
        <begin position="275"/>
        <end position="293"/>
    </location>
</feature>
<accession>A0A917LZX5</accession>
<feature type="transmembrane region" description="Helical" evidence="7">
    <location>
        <begin position="191"/>
        <end position="212"/>
    </location>
</feature>
<keyword evidence="4 7" id="KW-0812">Transmembrane</keyword>
<sequence>MGMSRGRAVPARTVLALVAATLFWAGNYVVGALAVESMSPVAVTYWRWVIAAVPLLVIAQVVERPDWGAVWRDWPVHLGLSVSGMIAYTVFLYEALRHTSAIDASLINAATPAVIAVCALLLFRDRIGPRTGLGIVVGLSGVVTVLTGGRLGAVLGVKVNLGNALMLGAVAVWSLYTLLGRRLSGSPPIASTAVQAGLAVVLLTPVALWAGVRWPQGTAASASLVFIGLFPSVGSYLLWNMAVRRVPAGRAGVFLNLITVFVVVFSLVLGESLSWAQAGGGALVFSGIALVTSEPARARAREKVSDSRARPSCPTGS</sequence>
<evidence type="ECO:0000259" key="8">
    <source>
        <dbReference type="Pfam" id="PF00892"/>
    </source>
</evidence>
<feature type="transmembrane region" description="Helical" evidence="7">
    <location>
        <begin position="161"/>
        <end position="179"/>
    </location>
</feature>
<proteinExistence type="inferred from homology"/>
<protein>
    <recommendedName>
        <fullName evidence="8">EamA domain-containing protein</fullName>
    </recommendedName>
</protein>
<comment type="similarity">
    <text evidence="2">Belongs to the EamA transporter family.</text>
</comment>
<evidence type="ECO:0000256" key="1">
    <source>
        <dbReference type="ARBA" id="ARBA00004651"/>
    </source>
</evidence>
<dbReference type="InterPro" id="IPR051258">
    <property type="entry name" value="Diverse_Substrate_Transporter"/>
</dbReference>
<keyword evidence="10" id="KW-1185">Reference proteome</keyword>
<gene>
    <name evidence="9" type="ORF">GCM10011374_34790</name>
</gene>
<evidence type="ECO:0000256" key="4">
    <source>
        <dbReference type="ARBA" id="ARBA00022692"/>
    </source>
</evidence>
<feature type="transmembrane region" description="Helical" evidence="7">
    <location>
        <begin position="218"/>
        <end position="239"/>
    </location>
</feature>
<evidence type="ECO:0000313" key="10">
    <source>
        <dbReference type="Proteomes" id="UP000638848"/>
    </source>
</evidence>
<evidence type="ECO:0000313" key="9">
    <source>
        <dbReference type="EMBL" id="GGG67534.1"/>
    </source>
</evidence>
<reference evidence="9" key="1">
    <citation type="journal article" date="2014" name="Int. J. Syst. Evol. Microbiol.">
        <title>Complete genome sequence of Corynebacterium casei LMG S-19264T (=DSM 44701T), isolated from a smear-ripened cheese.</title>
        <authorList>
            <consortium name="US DOE Joint Genome Institute (JGI-PGF)"/>
            <person name="Walter F."/>
            <person name="Albersmeier A."/>
            <person name="Kalinowski J."/>
            <person name="Ruckert C."/>
        </authorList>
    </citation>
    <scope>NUCLEOTIDE SEQUENCE</scope>
    <source>
        <strain evidence="9">CGMCC 1.12187</strain>
    </source>
</reference>
<dbReference type="InterPro" id="IPR000620">
    <property type="entry name" value="EamA_dom"/>
</dbReference>
<feature type="domain" description="EamA" evidence="8">
    <location>
        <begin position="161"/>
        <end position="292"/>
    </location>
</feature>
<evidence type="ECO:0000256" key="7">
    <source>
        <dbReference type="SAM" id="Phobius"/>
    </source>
</evidence>
<dbReference type="GO" id="GO:0005886">
    <property type="term" value="C:plasma membrane"/>
    <property type="evidence" value="ECO:0007669"/>
    <property type="project" value="UniProtKB-SubCell"/>
</dbReference>
<dbReference type="PANTHER" id="PTHR42920:SF11">
    <property type="entry name" value="INNER MEMBRANE PROTEIN YTFF"/>
    <property type="match status" value="1"/>
</dbReference>
<feature type="transmembrane region" description="Helical" evidence="7">
    <location>
        <begin position="105"/>
        <end position="123"/>
    </location>
</feature>